<evidence type="ECO:0000313" key="11">
    <source>
        <dbReference type="EMBL" id="KIW63959.1"/>
    </source>
</evidence>
<reference evidence="11 12" key="1">
    <citation type="submission" date="2015-01" db="EMBL/GenBank/DDBJ databases">
        <title>The Genome Sequence of Capronia semiimmersa CBS27337.</title>
        <authorList>
            <consortium name="The Broad Institute Genomics Platform"/>
            <person name="Cuomo C."/>
            <person name="de Hoog S."/>
            <person name="Gorbushina A."/>
            <person name="Stielow B."/>
            <person name="Teixiera M."/>
            <person name="Abouelleil A."/>
            <person name="Chapman S.B."/>
            <person name="Priest M."/>
            <person name="Young S.K."/>
            <person name="Wortman J."/>
            <person name="Nusbaum C."/>
            <person name="Birren B."/>
        </authorList>
    </citation>
    <scope>NUCLEOTIDE SEQUENCE [LARGE SCALE GENOMIC DNA]</scope>
    <source>
        <strain evidence="11 12">CBS 27337</strain>
    </source>
</reference>
<dbReference type="Proteomes" id="UP000054266">
    <property type="component" value="Unassembled WGS sequence"/>
</dbReference>
<dbReference type="InterPro" id="IPR047121">
    <property type="entry name" value="YjiB-like"/>
</dbReference>
<comment type="similarity">
    <text evidence="10">Belongs to the mitochondrial carrier (TC 2.A.29) family.</text>
</comment>
<evidence type="ECO:0000256" key="9">
    <source>
        <dbReference type="PROSITE-ProRule" id="PRU00282"/>
    </source>
</evidence>
<evidence type="ECO:0000256" key="1">
    <source>
        <dbReference type="ARBA" id="ARBA00004448"/>
    </source>
</evidence>
<evidence type="ECO:0000256" key="6">
    <source>
        <dbReference type="ARBA" id="ARBA00022989"/>
    </source>
</evidence>
<dbReference type="Pfam" id="PF00153">
    <property type="entry name" value="Mito_carr"/>
    <property type="match status" value="2"/>
</dbReference>
<feature type="repeat" description="Solcar" evidence="9">
    <location>
        <begin position="12"/>
        <end position="94"/>
    </location>
</feature>
<sequence length="356" mass="37880">MVTPSSPADLGAAPATNAVAGAAGGVVSALLGPVEHIRIRLQMQPTGTERLYSGLKGFRHGGVKGIFKGQNIAVLREFQAYGCNFVTFEACMQMMAEAGKKRREDLPTGSVASCGALAGVAFWIGSYPLDVIKTKVHNDRFGPNRQYKNAWAATVQTWNTGKLPAFFRGLGPTLLRTVLSSSGIFAINGWQVQWIFRYGKTQASHYHSAAHECMAVLSGTATIRFGVADTVADLDESTYGSGHEGGGLQLEARAGDVFVIPAGIAHKTFDAQPSEDFKLLTPGNGHGIAASDVRGALENLELSGFTMLGAYPVGVQWDFATGGENARNYAPVWEVPKPENDPVLGKDKAGLVGHWE</sequence>
<dbReference type="GO" id="GO:0005743">
    <property type="term" value="C:mitochondrial inner membrane"/>
    <property type="evidence" value="ECO:0007669"/>
    <property type="project" value="UniProtKB-SubCell"/>
</dbReference>
<dbReference type="InterPro" id="IPR018108">
    <property type="entry name" value="MCP_transmembrane"/>
</dbReference>
<dbReference type="Gene3D" id="2.60.120.10">
    <property type="entry name" value="Jelly Rolls"/>
    <property type="match status" value="1"/>
</dbReference>
<evidence type="ECO:0000256" key="2">
    <source>
        <dbReference type="ARBA" id="ARBA00022448"/>
    </source>
</evidence>
<dbReference type="PROSITE" id="PS50920">
    <property type="entry name" value="SOLCAR"/>
    <property type="match status" value="2"/>
</dbReference>
<evidence type="ECO:0000256" key="5">
    <source>
        <dbReference type="ARBA" id="ARBA00022792"/>
    </source>
</evidence>
<dbReference type="GO" id="GO:0055085">
    <property type="term" value="P:transmembrane transport"/>
    <property type="evidence" value="ECO:0007669"/>
    <property type="project" value="InterPro"/>
</dbReference>
<keyword evidence="6" id="KW-1133">Transmembrane helix</keyword>
<proteinExistence type="inferred from homology"/>
<keyword evidence="12" id="KW-1185">Reference proteome</keyword>
<gene>
    <name evidence="11" type="ORF">PV04_08920</name>
</gene>
<dbReference type="EMBL" id="KN846961">
    <property type="protein sequence ID" value="KIW63959.1"/>
    <property type="molecule type" value="Genomic_DNA"/>
</dbReference>
<keyword evidence="8 9" id="KW-0472">Membrane</keyword>
<evidence type="ECO:0000256" key="10">
    <source>
        <dbReference type="RuleBase" id="RU000488"/>
    </source>
</evidence>
<dbReference type="PRINTS" id="PR00926">
    <property type="entry name" value="MITOCARRIER"/>
</dbReference>
<dbReference type="InterPro" id="IPR002067">
    <property type="entry name" value="MCP"/>
</dbReference>
<dbReference type="InterPro" id="IPR011051">
    <property type="entry name" value="RmlC_Cupin_sf"/>
</dbReference>
<dbReference type="PANTHER" id="PTHR36448">
    <property type="entry name" value="BLR7373 PROTEIN"/>
    <property type="match status" value="1"/>
</dbReference>
<dbReference type="AlphaFoldDB" id="A0A0D2FVA6"/>
<evidence type="ECO:0000256" key="4">
    <source>
        <dbReference type="ARBA" id="ARBA00022737"/>
    </source>
</evidence>
<organism evidence="11 12">
    <name type="scientific">Phialophora macrospora</name>
    <dbReference type="NCBI Taxonomy" id="1851006"/>
    <lineage>
        <taxon>Eukaryota</taxon>
        <taxon>Fungi</taxon>
        <taxon>Dikarya</taxon>
        <taxon>Ascomycota</taxon>
        <taxon>Pezizomycotina</taxon>
        <taxon>Eurotiomycetes</taxon>
        <taxon>Chaetothyriomycetidae</taxon>
        <taxon>Chaetothyriales</taxon>
        <taxon>Herpotrichiellaceae</taxon>
        <taxon>Phialophora</taxon>
    </lineage>
</organism>
<keyword evidence="4" id="KW-0677">Repeat</keyword>
<evidence type="ECO:0000256" key="8">
    <source>
        <dbReference type="ARBA" id="ARBA00023136"/>
    </source>
</evidence>
<dbReference type="InterPro" id="IPR014710">
    <property type="entry name" value="RmlC-like_jellyroll"/>
</dbReference>
<dbReference type="InterPro" id="IPR023395">
    <property type="entry name" value="MCP_dom_sf"/>
</dbReference>
<dbReference type="Gene3D" id="1.50.40.10">
    <property type="entry name" value="Mitochondrial carrier domain"/>
    <property type="match status" value="1"/>
</dbReference>
<dbReference type="STRING" id="5601.A0A0D2FVA6"/>
<comment type="subcellular location">
    <subcellularLocation>
        <location evidence="1">Mitochondrion inner membrane</location>
        <topology evidence="1">Multi-pass membrane protein</topology>
    </subcellularLocation>
</comment>
<evidence type="ECO:0000256" key="7">
    <source>
        <dbReference type="ARBA" id="ARBA00023128"/>
    </source>
</evidence>
<keyword evidence="3 9" id="KW-0812">Transmembrane</keyword>
<feature type="repeat" description="Solcar" evidence="9">
    <location>
        <begin position="106"/>
        <end position="194"/>
    </location>
</feature>
<protein>
    <submittedName>
        <fullName evidence="11">Uncharacterized protein</fullName>
    </submittedName>
</protein>
<keyword evidence="2 10" id="KW-0813">Transport</keyword>
<evidence type="ECO:0000256" key="3">
    <source>
        <dbReference type="ARBA" id="ARBA00022692"/>
    </source>
</evidence>
<accession>A0A0D2FVA6</accession>
<keyword evidence="5" id="KW-0999">Mitochondrion inner membrane</keyword>
<keyword evidence="7" id="KW-0496">Mitochondrion</keyword>
<dbReference type="CDD" id="cd02219">
    <property type="entry name" value="cupin_YjlB-like"/>
    <property type="match status" value="1"/>
</dbReference>
<dbReference type="SUPFAM" id="SSF51182">
    <property type="entry name" value="RmlC-like cupins"/>
    <property type="match status" value="1"/>
</dbReference>
<dbReference type="HOGENOM" id="CLU_778451_0_0_1"/>
<evidence type="ECO:0000313" key="12">
    <source>
        <dbReference type="Proteomes" id="UP000054266"/>
    </source>
</evidence>
<name>A0A0D2FVA6_9EURO</name>
<dbReference type="SUPFAM" id="SSF103506">
    <property type="entry name" value="Mitochondrial carrier"/>
    <property type="match status" value="1"/>
</dbReference>
<dbReference type="PANTHER" id="PTHR36448:SF3">
    <property type="entry name" value="CUPIN TYPE-2 DOMAIN-CONTAINING PROTEIN"/>
    <property type="match status" value="1"/>
</dbReference>